<organism evidence="7">
    <name type="scientific">Chlorobium phaeobacteroides (strain BS1)</name>
    <dbReference type="NCBI Taxonomy" id="331678"/>
    <lineage>
        <taxon>Bacteria</taxon>
        <taxon>Pseudomonadati</taxon>
        <taxon>Chlorobiota</taxon>
        <taxon>Chlorobiia</taxon>
        <taxon>Chlorobiales</taxon>
        <taxon>Chlorobiaceae</taxon>
        <taxon>Chlorobium/Pelodictyon group</taxon>
        <taxon>Chlorobium</taxon>
    </lineage>
</organism>
<dbReference type="PRINTS" id="PR01713">
    <property type="entry name" value="NUCEPIMERASE"/>
</dbReference>
<evidence type="ECO:0000313" key="7">
    <source>
        <dbReference type="EMBL" id="ACE05053.1"/>
    </source>
</evidence>
<evidence type="ECO:0000256" key="2">
    <source>
        <dbReference type="ARBA" id="ARBA00007637"/>
    </source>
</evidence>
<accession>B3EN64</accession>
<dbReference type="HOGENOM" id="CLU_007383_1_7_10"/>
<dbReference type="EMBL" id="CP001101">
    <property type="protein sequence ID" value="ACE05053.1"/>
    <property type="molecule type" value="Genomic_DNA"/>
</dbReference>
<evidence type="ECO:0000256" key="3">
    <source>
        <dbReference type="ARBA" id="ARBA00018569"/>
    </source>
</evidence>
<dbReference type="KEGG" id="cpb:Cphamn1_2145"/>
<reference evidence="7" key="1">
    <citation type="submission" date="2008-06" db="EMBL/GenBank/DDBJ databases">
        <title>Complete sequence of Chlorobium phaeobacteroides BS1.</title>
        <authorList>
            <consortium name="US DOE Joint Genome Institute"/>
            <person name="Lucas S."/>
            <person name="Copeland A."/>
            <person name="Lapidus A."/>
            <person name="Glavina del Rio T."/>
            <person name="Dalin E."/>
            <person name="Tice H."/>
            <person name="Bruce D."/>
            <person name="Goodwin L."/>
            <person name="Pitluck S."/>
            <person name="Schmutz J."/>
            <person name="Larimer F."/>
            <person name="Land M."/>
            <person name="Hauser L."/>
            <person name="Kyrpides N."/>
            <person name="Ovchinnikova G."/>
            <person name="Li T."/>
            <person name="Liu Z."/>
            <person name="Zhao F."/>
            <person name="Overmann J."/>
            <person name="Bryant D.A."/>
            <person name="Richardson P."/>
        </authorList>
    </citation>
    <scope>NUCLEOTIDE SEQUENCE [LARGE SCALE GENOMIC DNA]</scope>
    <source>
        <strain evidence="7">BS1</strain>
    </source>
</reference>
<protein>
    <recommendedName>
        <fullName evidence="3">UDP-glucose 4-epimerase</fullName>
    </recommendedName>
    <alternativeName>
        <fullName evidence="5">Galactowaldenase</fullName>
    </alternativeName>
    <alternativeName>
        <fullName evidence="4">UDP-galactose 4-epimerase</fullName>
    </alternativeName>
</protein>
<dbReference type="OrthoDB" id="596812at2"/>
<name>B3EN64_CHLPB</name>
<dbReference type="AlphaFoldDB" id="B3EN64"/>
<sequence length="304" mass="34147">MNILVLGGNGFIGSHLVDKLLAEGHKVRIFDKYEEHYRKPITGCDYRYGDFGNRGLLADALNDIDIVFHLISTTLPETSNDDPVFDVQSNVVETLFLLEQCVAKKIRKVVFISSGGTVYGIPTEIPVHENNPTNPECSYGITKLVIEKYLALFKHLYGLNYVIVRPSNPYGERQNPNSIQGAIPVFLNKVAKGESIDIWGDGEVVRDYIFIDDLVDGIYKAATVKAQSCIFNLGSSTGYSLNYIVKIIRQITGRQVEIKYKAKRTFDIPEIYLDISRAGKELSWAPVTSLESGIEKTWEFIQQL</sequence>
<dbReference type="Gene3D" id="3.40.50.720">
    <property type="entry name" value="NAD(P)-binding Rossmann-like Domain"/>
    <property type="match status" value="1"/>
</dbReference>
<dbReference type="InterPro" id="IPR001509">
    <property type="entry name" value="Epimerase_deHydtase"/>
</dbReference>
<evidence type="ECO:0000256" key="1">
    <source>
        <dbReference type="ARBA" id="ARBA00004947"/>
    </source>
</evidence>
<evidence type="ECO:0000256" key="4">
    <source>
        <dbReference type="ARBA" id="ARBA00031367"/>
    </source>
</evidence>
<gene>
    <name evidence="7" type="ordered locus">Cphamn1_2145</name>
</gene>
<comment type="similarity">
    <text evidence="2">Belongs to the NAD(P)-dependent epimerase/dehydratase family.</text>
</comment>
<dbReference type="SUPFAM" id="SSF51735">
    <property type="entry name" value="NAD(P)-binding Rossmann-fold domains"/>
    <property type="match status" value="1"/>
</dbReference>
<proteinExistence type="inferred from homology"/>
<dbReference type="eggNOG" id="COG0451">
    <property type="taxonomic scope" value="Bacteria"/>
</dbReference>
<dbReference type="PANTHER" id="PTHR43725:SF53">
    <property type="entry name" value="UDP-ARABINOSE 4-EPIMERASE 1"/>
    <property type="match status" value="1"/>
</dbReference>
<feature type="domain" description="NAD-dependent epimerase/dehydratase" evidence="6">
    <location>
        <begin position="3"/>
        <end position="234"/>
    </location>
</feature>
<dbReference type="InterPro" id="IPR036291">
    <property type="entry name" value="NAD(P)-bd_dom_sf"/>
</dbReference>
<dbReference type="PANTHER" id="PTHR43725">
    <property type="entry name" value="UDP-GLUCOSE 4-EPIMERASE"/>
    <property type="match status" value="1"/>
</dbReference>
<dbReference type="Pfam" id="PF01370">
    <property type="entry name" value="Epimerase"/>
    <property type="match status" value="1"/>
</dbReference>
<comment type="pathway">
    <text evidence="1">Carbohydrate metabolism; galactose metabolism.</text>
</comment>
<dbReference type="CDD" id="cd05264">
    <property type="entry name" value="UDP_G4E_5_SDR_e"/>
    <property type="match status" value="1"/>
</dbReference>
<evidence type="ECO:0000256" key="5">
    <source>
        <dbReference type="ARBA" id="ARBA00033067"/>
    </source>
</evidence>
<dbReference type="STRING" id="331678.Cphamn1_2145"/>
<evidence type="ECO:0000259" key="6">
    <source>
        <dbReference type="Pfam" id="PF01370"/>
    </source>
</evidence>